<keyword evidence="3" id="KW-0858">Xylan degradation</keyword>
<protein>
    <submittedName>
        <fullName evidence="3">Xylanase/chitin deacetylase</fullName>
    </submittedName>
</protein>
<gene>
    <name evidence="3" type="ORF">Cenrod_0353</name>
</gene>
<keyword evidence="1" id="KW-1133">Transmembrane helix</keyword>
<dbReference type="SUPFAM" id="SSF88713">
    <property type="entry name" value="Glycoside hydrolase/deacetylase"/>
    <property type="match status" value="1"/>
</dbReference>
<dbReference type="InterPro" id="IPR029062">
    <property type="entry name" value="Class_I_gatase-like"/>
</dbReference>
<dbReference type="STRING" id="946483.Cenrod_0353"/>
<evidence type="ECO:0000256" key="1">
    <source>
        <dbReference type="SAM" id="Phobius"/>
    </source>
</evidence>
<keyword evidence="1" id="KW-0812">Transmembrane</keyword>
<evidence type="ECO:0000313" key="4">
    <source>
        <dbReference type="Proteomes" id="UP000017184"/>
    </source>
</evidence>
<keyword evidence="3" id="KW-0378">Hydrolase</keyword>
<dbReference type="GO" id="GO:0016810">
    <property type="term" value="F:hydrolase activity, acting on carbon-nitrogen (but not peptide) bonds"/>
    <property type="evidence" value="ECO:0007669"/>
    <property type="project" value="InterPro"/>
</dbReference>
<keyword evidence="4" id="KW-1185">Reference proteome</keyword>
<name>U5N4R1_9BURK</name>
<evidence type="ECO:0000259" key="2">
    <source>
        <dbReference type="Pfam" id="PF01522"/>
    </source>
</evidence>
<dbReference type="AlphaFoldDB" id="U5N4R1"/>
<keyword evidence="1" id="KW-0472">Membrane</keyword>
<dbReference type="InterPro" id="IPR011330">
    <property type="entry name" value="Glyco_hydro/deAcase_b/a-brl"/>
</dbReference>
<feature type="domain" description="NodB homology" evidence="2">
    <location>
        <begin position="324"/>
        <end position="421"/>
    </location>
</feature>
<dbReference type="eggNOG" id="COG0726">
    <property type="taxonomic scope" value="Bacteria"/>
</dbReference>
<dbReference type="GO" id="GO:0045493">
    <property type="term" value="P:xylan catabolic process"/>
    <property type="evidence" value="ECO:0007669"/>
    <property type="project" value="UniProtKB-KW"/>
</dbReference>
<reference evidence="3 4" key="1">
    <citation type="journal article" date="2013" name="Genome Biol.">
        <title>Genomic analysis reveals key aspects of prokaryotic symbiosis in the phototrophic consortium "Chlorochromatium aggregatum".</title>
        <authorList>
            <person name="Liu Z."/>
            <person name="Muller J."/>
            <person name="Li T."/>
            <person name="Alvey R.M."/>
            <person name="Vogl K."/>
            <person name="Frigaard N.U."/>
            <person name="Rockwell N.C."/>
            <person name="Boyd E.S."/>
            <person name="Tomsho L.P."/>
            <person name="Schuster S.C."/>
            <person name="Henke P."/>
            <person name="Rohde M."/>
            <person name="Overmann J."/>
            <person name="Bryant D.A."/>
        </authorList>
    </citation>
    <scope>NUCLEOTIDE SEQUENCE [LARGE SCALE GENOMIC DNA]</scope>
    <source>
        <strain evidence="3">CR</strain>
    </source>
</reference>
<dbReference type="EMBL" id="CP004885">
    <property type="protein sequence ID" value="AGX86476.1"/>
    <property type="molecule type" value="Genomic_DNA"/>
</dbReference>
<keyword evidence="3" id="KW-0326">Glycosidase</keyword>
<dbReference type="GO" id="GO:0016798">
    <property type="term" value="F:hydrolase activity, acting on glycosyl bonds"/>
    <property type="evidence" value="ECO:0007669"/>
    <property type="project" value="UniProtKB-KW"/>
</dbReference>
<dbReference type="InterPro" id="IPR002509">
    <property type="entry name" value="NODB_dom"/>
</dbReference>
<sequence length="622" mass="69224">MDIDDSSSQDRRSRRSPFLRIGLYLPLLAIMVVAGAVLIFVMTMQQIGWRVPVIGVSGAMAHFAQPGQQVVLYASPNTTRYFQRIGGNYTNLLDPWRKYFEGRNLPFDEIDDPALLQALPAGVLVLPSALALSLQEREAIEGFRSRGGGVLATWATGTRSDTGDWAGWKFLEGLGAKWVGELPAESESRHLTMNGEMPVSSQMEAGSRLWMGKTTEALLRLSGESIAGRFMNWPRILEEERKAEGAVLYSETSPSVGRAVVYAFAETSWEARPLHAHQIIDDTLRWLRREPVIVRAAWPNGVQAAHILEMDTEEGFPHAIDFAAMLRDIRGKATFYLLTSLAVQYPQVVQALAAEFEVGYHGDEHVSFRGQPATEQEQRIVRMISQLQSVLGDTSHIRGFRAPTEGYDPTTEILLQKHGIRHHAADPNRQEGRLPFIAKLEGIKPDQSLVVLARTQRDDINLGLAEQNSQRTLQALIDDFDLAQSMGALGLLSVHSQNFGPGSVLRSAMPPFLAHVQRYRDRLWLASAGEVAHWWQDRERVKLSSVYAGRRLEFDVTVRGAEPVYGLSLTLFTPEKGKMPTIVGTKVGTRLPTVRSIDPYRAALVFDQLAPGNYAFRATFAE</sequence>
<dbReference type="Gene3D" id="3.40.50.880">
    <property type="match status" value="1"/>
</dbReference>
<dbReference type="Proteomes" id="UP000017184">
    <property type="component" value="Chromosome"/>
</dbReference>
<dbReference type="RefSeq" id="WP_022771297.1">
    <property type="nucleotide sequence ID" value="NC_022576.1"/>
</dbReference>
<evidence type="ECO:0000313" key="3">
    <source>
        <dbReference type="EMBL" id="AGX86476.1"/>
    </source>
</evidence>
<dbReference type="Gene3D" id="3.20.20.370">
    <property type="entry name" value="Glycoside hydrolase/deacetylase"/>
    <property type="match status" value="1"/>
</dbReference>
<keyword evidence="3" id="KW-0624">Polysaccharide degradation</keyword>
<dbReference type="OrthoDB" id="9784220at2"/>
<proteinExistence type="predicted"/>
<dbReference type="Pfam" id="PF01522">
    <property type="entry name" value="Polysacc_deac_1"/>
    <property type="match status" value="1"/>
</dbReference>
<dbReference type="KEGG" id="cbx:Cenrod_0353"/>
<accession>U5N4R1</accession>
<feature type="transmembrane region" description="Helical" evidence="1">
    <location>
        <begin position="21"/>
        <end position="42"/>
    </location>
</feature>
<keyword evidence="3" id="KW-0119">Carbohydrate metabolism</keyword>
<dbReference type="HOGENOM" id="CLU_439218_0_0_4"/>
<organism evidence="3 4">
    <name type="scientific">Candidatus Symbiobacter mobilis CR</name>
    <dbReference type="NCBI Taxonomy" id="946483"/>
    <lineage>
        <taxon>Bacteria</taxon>
        <taxon>Pseudomonadati</taxon>
        <taxon>Pseudomonadota</taxon>
        <taxon>Betaproteobacteria</taxon>
        <taxon>Burkholderiales</taxon>
        <taxon>Comamonadaceae</taxon>
    </lineage>
</organism>